<keyword evidence="5" id="KW-0418">Kinase</keyword>
<dbReference type="InterPro" id="IPR050235">
    <property type="entry name" value="CK1_Ser-Thr_kinase"/>
</dbReference>
<feature type="binding site" evidence="4">
    <location>
        <position position="37"/>
    </location>
    <ligand>
        <name>ATP</name>
        <dbReference type="ChEBI" id="CHEBI:30616"/>
    </ligand>
</feature>
<dbReference type="Gene3D" id="1.10.510.10">
    <property type="entry name" value="Transferase(Phosphotransferase) domain 1"/>
    <property type="match status" value="1"/>
</dbReference>
<dbReference type="PANTHER" id="PTHR11909">
    <property type="entry name" value="CASEIN KINASE-RELATED"/>
    <property type="match status" value="1"/>
</dbReference>
<evidence type="ECO:0000256" key="1">
    <source>
        <dbReference type="ARBA" id="ARBA00012513"/>
    </source>
</evidence>
<feature type="compositionally biased region" description="Low complexity" evidence="6">
    <location>
        <begin position="413"/>
        <end position="424"/>
    </location>
</feature>
<sequence length="478" mass="53569">MRAVGARYRIVEKIGGGSFGTVFKGVDAKTGIPVAIKVEKDDISIPQLSNESKVYTILQGSTNVPRHHYFGRDNHALNLVIDLGGKSVEDLMKECGGKLTLKTVLMLADQMISAVEFMHKKGIIHRDIKPDNFVVGRDNLYNKLFIIDYGLAKNYLMPDGTHIVFQDHKPLTGTARYASISTLKGFEQSRRDDMESLAYIFFYLLNGGLPWMNVRAPTNQIKYDKILAIKTVTPIEELGENLPIEFSQFLAEVRELEFSEEPNYAKYRRMFRDLFMKKGYIYDYIFDWTKPDDTKPRSKSAKKPPAVLTSFKDLNIANLNVGYSHQNTRKSPIKATRPVETPTMPHGSTRQRSTSFSAKRTTQNRSLSTHSTSSNNHSTHSHQHTNMSKNSNNYSCSSKTNKNNNDLIRKKSTTSAATAATSSSRHGAGNNNSLSHSKTGGTSRKTTRKASENTSGAPKFQPVGMSLRAQMDPLRVRK</sequence>
<dbReference type="CDD" id="cd14016">
    <property type="entry name" value="STKc_CK1"/>
    <property type="match status" value="1"/>
</dbReference>
<evidence type="ECO:0000313" key="9">
    <source>
        <dbReference type="Proteomes" id="UP000179807"/>
    </source>
</evidence>
<dbReference type="Proteomes" id="UP000179807">
    <property type="component" value="Unassembled WGS sequence"/>
</dbReference>
<evidence type="ECO:0000256" key="3">
    <source>
        <dbReference type="ARBA" id="ARBA00022840"/>
    </source>
</evidence>
<dbReference type="VEuPathDB" id="TrichDB:TRFO_43150"/>
<dbReference type="SMART" id="SM00220">
    <property type="entry name" value="S_TKc"/>
    <property type="match status" value="1"/>
</dbReference>
<dbReference type="GeneID" id="94849357"/>
<keyword evidence="2 4" id="KW-0547">Nucleotide-binding</keyword>
<protein>
    <recommendedName>
        <fullName evidence="1">non-specific serine/threonine protein kinase</fullName>
        <ecNumber evidence="1">2.7.11.1</ecNumber>
    </recommendedName>
</protein>
<dbReference type="InterPro" id="IPR000719">
    <property type="entry name" value="Prot_kinase_dom"/>
</dbReference>
<keyword evidence="5" id="KW-0808">Transferase</keyword>
<feature type="domain" description="Protein kinase" evidence="7">
    <location>
        <begin position="8"/>
        <end position="276"/>
    </location>
</feature>
<dbReference type="OrthoDB" id="5800476at2759"/>
<dbReference type="GO" id="GO:0004674">
    <property type="term" value="F:protein serine/threonine kinase activity"/>
    <property type="evidence" value="ECO:0007669"/>
    <property type="project" value="UniProtKB-KW"/>
</dbReference>
<name>A0A1J4KX99_9EUKA</name>
<dbReference type="PROSITE" id="PS00108">
    <property type="entry name" value="PROTEIN_KINASE_ST"/>
    <property type="match status" value="1"/>
</dbReference>
<feature type="region of interest" description="Disordered" evidence="6">
    <location>
        <begin position="322"/>
        <end position="478"/>
    </location>
</feature>
<dbReference type="GO" id="GO:0005524">
    <property type="term" value="F:ATP binding"/>
    <property type="evidence" value="ECO:0007669"/>
    <property type="project" value="UniProtKB-UniRule"/>
</dbReference>
<keyword evidence="3 4" id="KW-0067">ATP-binding</keyword>
<gene>
    <name evidence="8" type="ORF">TRFO_43150</name>
</gene>
<dbReference type="EMBL" id="MLAK01000416">
    <property type="protein sequence ID" value="OHT14181.1"/>
    <property type="molecule type" value="Genomic_DNA"/>
</dbReference>
<evidence type="ECO:0000256" key="2">
    <source>
        <dbReference type="ARBA" id="ARBA00022741"/>
    </source>
</evidence>
<evidence type="ECO:0000256" key="6">
    <source>
        <dbReference type="SAM" id="MobiDB-lite"/>
    </source>
</evidence>
<dbReference type="InterPro" id="IPR017441">
    <property type="entry name" value="Protein_kinase_ATP_BS"/>
</dbReference>
<dbReference type="AlphaFoldDB" id="A0A1J4KX99"/>
<evidence type="ECO:0000256" key="4">
    <source>
        <dbReference type="PROSITE-ProRule" id="PRU10141"/>
    </source>
</evidence>
<dbReference type="Pfam" id="PF00069">
    <property type="entry name" value="Pkinase"/>
    <property type="match status" value="1"/>
</dbReference>
<proteinExistence type="inferred from homology"/>
<accession>A0A1J4KX99</accession>
<reference evidence="8" key="1">
    <citation type="submission" date="2016-10" db="EMBL/GenBank/DDBJ databases">
        <authorList>
            <person name="Benchimol M."/>
            <person name="Almeida L.G."/>
            <person name="Vasconcelos A.T."/>
            <person name="Perreira-Neves A."/>
            <person name="Rosa I.A."/>
            <person name="Tasca T."/>
            <person name="Bogo M.R."/>
            <person name="de Souza W."/>
        </authorList>
    </citation>
    <scope>NUCLEOTIDE SEQUENCE [LARGE SCALE GENOMIC DNA]</scope>
    <source>
        <strain evidence="8">K</strain>
    </source>
</reference>
<evidence type="ECO:0000313" key="8">
    <source>
        <dbReference type="EMBL" id="OHT14181.1"/>
    </source>
</evidence>
<dbReference type="FunFam" id="1.10.510.10:FF:000596">
    <property type="entry name" value="CK1 family protein kinase"/>
    <property type="match status" value="1"/>
</dbReference>
<keyword evidence="5" id="KW-0723">Serine/threonine-protein kinase</keyword>
<evidence type="ECO:0000256" key="5">
    <source>
        <dbReference type="RuleBase" id="RU000304"/>
    </source>
</evidence>
<dbReference type="InterPro" id="IPR011009">
    <property type="entry name" value="Kinase-like_dom_sf"/>
</dbReference>
<feature type="compositionally biased region" description="Low complexity" evidence="6">
    <location>
        <begin position="364"/>
        <end position="405"/>
    </location>
</feature>
<dbReference type="RefSeq" id="XP_068367317.1">
    <property type="nucleotide sequence ID" value="XM_068514653.1"/>
</dbReference>
<evidence type="ECO:0000259" key="7">
    <source>
        <dbReference type="PROSITE" id="PS50011"/>
    </source>
</evidence>
<dbReference type="SUPFAM" id="SSF56112">
    <property type="entry name" value="Protein kinase-like (PK-like)"/>
    <property type="match status" value="1"/>
</dbReference>
<dbReference type="PROSITE" id="PS00107">
    <property type="entry name" value="PROTEIN_KINASE_ATP"/>
    <property type="match status" value="1"/>
</dbReference>
<keyword evidence="9" id="KW-1185">Reference proteome</keyword>
<dbReference type="EC" id="2.7.11.1" evidence="1"/>
<dbReference type="InterPro" id="IPR008271">
    <property type="entry name" value="Ser/Thr_kinase_AS"/>
</dbReference>
<feature type="compositionally biased region" description="Polar residues" evidence="6">
    <location>
        <begin position="346"/>
        <end position="363"/>
    </location>
</feature>
<dbReference type="PROSITE" id="PS50011">
    <property type="entry name" value="PROTEIN_KINASE_DOM"/>
    <property type="match status" value="1"/>
</dbReference>
<organism evidence="8 9">
    <name type="scientific">Tritrichomonas foetus</name>
    <dbReference type="NCBI Taxonomy" id="1144522"/>
    <lineage>
        <taxon>Eukaryota</taxon>
        <taxon>Metamonada</taxon>
        <taxon>Parabasalia</taxon>
        <taxon>Tritrichomonadida</taxon>
        <taxon>Tritrichomonadidae</taxon>
        <taxon>Tritrichomonas</taxon>
    </lineage>
</organism>
<comment type="caution">
    <text evidence="8">The sequence shown here is derived from an EMBL/GenBank/DDBJ whole genome shotgun (WGS) entry which is preliminary data.</text>
</comment>
<comment type="similarity">
    <text evidence="5">Belongs to the protein kinase superfamily.</text>
</comment>